<dbReference type="AlphaFoldDB" id="A0A315Z5D8"/>
<feature type="chain" id="PRO_5016407522" description="Ancillary SecYEG translocon subunit/Cell division coordinator CpoB TPR domain-containing protein" evidence="1">
    <location>
        <begin position="21"/>
        <end position="138"/>
    </location>
</feature>
<keyword evidence="4" id="KW-1185">Reference proteome</keyword>
<protein>
    <recommendedName>
        <fullName evidence="2">Ancillary SecYEG translocon subunit/Cell division coordinator CpoB TPR domain-containing protein</fullName>
    </recommendedName>
</protein>
<comment type="caution">
    <text evidence="3">The sequence shown here is derived from an EMBL/GenBank/DDBJ whole genome shotgun (WGS) entry which is preliminary data.</text>
</comment>
<evidence type="ECO:0000259" key="2">
    <source>
        <dbReference type="Pfam" id="PF09976"/>
    </source>
</evidence>
<dbReference type="Pfam" id="PF09976">
    <property type="entry name" value="TPR_21"/>
    <property type="match status" value="1"/>
</dbReference>
<dbReference type="InterPro" id="IPR018704">
    <property type="entry name" value="SecYEG/CpoB_TPR"/>
</dbReference>
<reference evidence="3 4" key="1">
    <citation type="submission" date="2018-03" db="EMBL/GenBank/DDBJ databases">
        <title>Genomic Encyclopedia of Archaeal and Bacterial Type Strains, Phase II (KMG-II): from individual species to whole genera.</title>
        <authorList>
            <person name="Goeker M."/>
        </authorList>
    </citation>
    <scope>NUCLEOTIDE SEQUENCE [LARGE SCALE GENOMIC DNA]</scope>
    <source>
        <strain evidence="3 4">DSM 28229</strain>
    </source>
</reference>
<dbReference type="RefSeq" id="WP_109622169.1">
    <property type="nucleotide sequence ID" value="NZ_QGDO01000008.1"/>
</dbReference>
<dbReference type="EMBL" id="QGDO01000008">
    <property type="protein sequence ID" value="PWJ37972.1"/>
    <property type="molecule type" value="Genomic_DNA"/>
</dbReference>
<feature type="signal peptide" evidence="1">
    <location>
        <begin position="1"/>
        <end position="20"/>
    </location>
</feature>
<accession>A0A315Z5D8</accession>
<keyword evidence="1" id="KW-0732">Signal</keyword>
<organism evidence="3 4">
    <name type="scientific">Sediminitomix flava</name>
    <dbReference type="NCBI Taxonomy" id="379075"/>
    <lineage>
        <taxon>Bacteria</taxon>
        <taxon>Pseudomonadati</taxon>
        <taxon>Bacteroidota</taxon>
        <taxon>Cytophagia</taxon>
        <taxon>Cytophagales</taxon>
        <taxon>Flammeovirgaceae</taxon>
        <taxon>Sediminitomix</taxon>
    </lineage>
</organism>
<evidence type="ECO:0000313" key="4">
    <source>
        <dbReference type="Proteomes" id="UP000245535"/>
    </source>
</evidence>
<dbReference type="OrthoDB" id="980097at2"/>
<feature type="domain" description="Ancillary SecYEG translocon subunit/Cell division coordinator CpoB TPR" evidence="2">
    <location>
        <begin position="21"/>
        <end position="129"/>
    </location>
</feature>
<evidence type="ECO:0000313" key="3">
    <source>
        <dbReference type="EMBL" id="PWJ37972.1"/>
    </source>
</evidence>
<gene>
    <name evidence="3" type="ORF">BC781_108107</name>
</gene>
<dbReference type="Proteomes" id="UP000245535">
    <property type="component" value="Unassembled WGS sequence"/>
</dbReference>
<name>A0A315Z5D8_SEDFL</name>
<proteinExistence type="predicted"/>
<evidence type="ECO:0000256" key="1">
    <source>
        <dbReference type="SAM" id="SignalP"/>
    </source>
</evidence>
<sequence length="138" mass="15722">MKKVIATLIALLTVSLSVFAENNFSVKDIIEEENRYERLKAKVASAEKSDWNTPFKAAKIYILKKKKMSEAYSWLEQSLQAKVTPQNLELKGDYLILHGLEREAFENYKAAIDLLISQGSEDFGQIQRKIQILANTTP</sequence>